<dbReference type="Proteomes" id="UP001049176">
    <property type="component" value="Chromosome 5"/>
</dbReference>
<keyword evidence="2" id="KW-1185">Reference proteome</keyword>
<accession>A0A9P7USE1</accession>
<dbReference type="AlphaFoldDB" id="A0A9P7USE1"/>
<protein>
    <submittedName>
        <fullName evidence="1">Uncharacterized protein</fullName>
    </submittedName>
</protein>
<dbReference type="KEGG" id="more:E1B28_008441"/>
<evidence type="ECO:0000313" key="2">
    <source>
        <dbReference type="Proteomes" id="UP001049176"/>
    </source>
</evidence>
<dbReference type="EMBL" id="CM032185">
    <property type="protein sequence ID" value="KAG7092060.1"/>
    <property type="molecule type" value="Genomic_DNA"/>
</dbReference>
<dbReference type="RefSeq" id="XP_043008530.1">
    <property type="nucleotide sequence ID" value="XM_043153246.1"/>
</dbReference>
<organism evidence="1 2">
    <name type="scientific">Marasmius oreades</name>
    <name type="common">fairy-ring Marasmius</name>
    <dbReference type="NCBI Taxonomy" id="181124"/>
    <lineage>
        <taxon>Eukaryota</taxon>
        <taxon>Fungi</taxon>
        <taxon>Dikarya</taxon>
        <taxon>Basidiomycota</taxon>
        <taxon>Agaricomycotina</taxon>
        <taxon>Agaricomycetes</taxon>
        <taxon>Agaricomycetidae</taxon>
        <taxon>Agaricales</taxon>
        <taxon>Marasmiineae</taxon>
        <taxon>Marasmiaceae</taxon>
        <taxon>Marasmius</taxon>
    </lineage>
</organism>
<sequence length="92" mass="10318">MLKYWYIAQDFAPITPHTETGTLLYIPTTLDALEVLSPAWDPHYEDPPSSEGGDAKWDSFLHNDDMWTIDLVPLLPKSPLPPIPTTRPSSSP</sequence>
<dbReference type="GeneID" id="66077517"/>
<comment type="caution">
    <text evidence="1">The sequence shown here is derived from an EMBL/GenBank/DDBJ whole genome shotgun (WGS) entry which is preliminary data.</text>
</comment>
<evidence type="ECO:0000313" key="1">
    <source>
        <dbReference type="EMBL" id="KAG7092060.1"/>
    </source>
</evidence>
<proteinExistence type="predicted"/>
<reference evidence="1" key="1">
    <citation type="journal article" date="2021" name="Genome Biol. Evol.">
        <title>The assembled and annotated genome of the fairy-ring fungus Marasmius oreades.</title>
        <authorList>
            <person name="Hiltunen M."/>
            <person name="Ament-Velasquez S.L."/>
            <person name="Johannesson H."/>
        </authorList>
    </citation>
    <scope>NUCLEOTIDE SEQUENCE</scope>
    <source>
        <strain evidence="1">03SP1</strain>
    </source>
</reference>
<gene>
    <name evidence="1" type="ORF">E1B28_008441</name>
</gene>
<name>A0A9P7USE1_9AGAR</name>